<dbReference type="PIRSF" id="PIRSF001361">
    <property type="entry name" value="DAHP_synthase"/>
    <property type="match status" value="1"/>
</dbReference>
<dbReference type="PANTHER" id="PTHR21225:SF6">
    <property type="entry name" value="PHOSPHO-2-DEHYDRO-3-DEOXYHEPTONATE ALDOLASE, TRP-SENSITIVE"/>
    <property type="match status" value="1"/>
</dbReference>
<accession>A0A2N7BT14</accession>
<reference evidence="11" key="1">
    <citation type="submission" date="2016-07" db="EMBL/GenBank/DDBJ databases">
        <title>Nontailed viruses are major unrecognized killers of bacteria in the ocean.</title>
        <authorList>
            <person name="Kauffman K."/>
            <person name="Hussain F."/>
            <person name="Yang J."/>
            <person name="Arevalo P."/>
            <person name="Brown J."/>
            <person name="Cutler M."/>
            <person name="Kelly L."/>
            <person name="Polz M.F."/>
        </authorList>
    </citation>
    <scope>NUCLEOTIDE SEQUENCE [LARGE SCALE GENOMIC DNA]</scope>
    <source>
        <strain evidence="11">10N.286.55.C1</strain>
    </source>
</reference>
<protein>
    <recommendedName>
        <fullName evidence="8">Phospho-2-dehydro-3-deoxyheptonate aldolase</fullName>
        <ecNumber evidence="8">2.5.1.54</ecNumber>
    </recommendedName>
</protein>
<comment type="function">
    <text evidence="1 8">Stereospecific condensation of phosphoenolpyruvate (PEP) and D-erythrose-4-phosphate (E4P) giving rise to 3-deoxy-D-arabino-heptulosonate-7-phosphate (DAHP).</text>
</comment>
<dbReference type="PANTHER" id="PTHR21225">
    <property type="entry name" value="PHOSPHO-2-DEHYDRO-3-DEOXYHEPTONATE ALDOLASE DAHP SYNTHETASE"/>
    <property type="match status" value="1"/>
</dbReference>
<evidence type="ECO:0000259" key="9">
    <source>
        <dbReference type="Pfam" id="PF00793"/>
    </source>
</evidence>
<evidence type="ECO:0000256" key="5">
    <source>
        <dbReference type="ARBA" id="ARBA00022679"/>
    </source>
</evidence>
<dbReference type="Pfam" id="PF00793">
    <property type="entry name" value="DAHP_synth_1"/>
    <property type="match status" value="1"/>
</dbReference>
<evidence type="ECO:0000256" key="7">
    <source>
        <dbReference type="ARBA" id="ARBA00047508"/>
    </source>
</evidence>
<dbReference type="Gene3D" id="3.20.20.70">
    <property type="entry name" value="Aldolase class I"/>
    <property type="match status" value="1"/>
</dbReference>
<sequence>MNQHDGQCLTNLPIPKELISEIKVSRQVTSHINDSRKTIKNILSGKDHRLLVVIGPCSVHDEEACLDYANRLQSINKQYQESLFVVMRTYLEKPRTTIGWKGFISDPNLDGSHDYVDGLYRSRSLLYKINQMGLATATEILDPYLYSYYSDLICWAAIGARTTESQPHREIVSALPYAVGFKNSTDGNIQVAMDAIQTAKYSHTTCSLNYSGQLSLMCSAGNPYGHVILRGGKQPNYYQSDVQKVHAKLREQGINPCVMVDLSHGNSQRNHKQQLVVAESVCLQIENGSTAILGVMAESFIKGGNQPLSHQLNYGQSITDACLSWQDTLGLLDRLHAAMLVKYRVSRGWSFSAERWAS</sequence>
<dbReference type="RefSeq" id="WP_102266770.1">
    <property type="nucleotide sequence ID" value="NZ_MCSH01000047.1"/>
</dbReference>
<comment type="caution">
    <text evidence="10">The sequence shown here is derived from an EMBL/GenBank/DDBJ whole genome shotgun (WGS) entry which is preliminary data.</text>
</comment>
<dbReference type="GO" id="GO:0005737">
    <property type="term" value="C:cytoplasm"/>
    <property type="evidence" value="ECO:0007669"/>
    <property type="project" value="TreeGrafter"/>
</dbReference>
<evidence type="ECO:0000256" key="8">
    <source>
        <dbReference type="PIRNR" id="PIRNR001361"/>
    </source>
</evidence>
<evidence type="ECO:0000256" key="1">
    <source>
        <dbReference type="ARBA" id="ARBA00003726"/>
    </source>
</evidence>
<evidence type="ECO:0000313" key="11">
    <source>
        <dbReference type="Proteomes" id="UP000235778"/>
    </source>
</evidence>
<dbReference type="GO" id="GO:0009073">
    <property type="term" value="P:aromatic amino acid family biosynthetic process"/>
    <property type="evidence" value="ECO:0007669"/>
    <property type="project" value="UniProtKB-KW"/>
</dbReference>
<organism evidence="10 11">
    <name type="scientific">Vibrio lentus</name>
    <dbReference type="NCBI Taxonomy" id="136468"/>
    <lineage>
        <taxon>Bacteria</taxon>
        <taxon>Pseudomonadati</taxon>
        <taxon>Pseudomonadota</taxon>
        <taxon>Gammaproteobacteria</taxon>
        <taxon>Vibrionales</taxon>
        <taxon>Vibrionaceae</taxon>
        <taxon>Vibrio</taxon>
    </lineage>
</organism>
<dbReference type="GO" id="GO:0003849">
    <property type="term" value="F:3-deoxy-7-phosphoheptulonate synthase activity"/>
    <property type="evidence" value="ECO:0007669"/>
    <property type="project" value="UniProtKB-EC"/>
</dbReference>
<evidence type="ECO:0000256" key="4">
    <source>
        <dbReference type="ARBA" id="ARBA00022605"/>
    </source>
</evidence>
<keyword evidence="5 8" id="KW-0808">Transferase</keyword>
<dbReference type="Proteomes" id="UP000235778">
    <property type="component" value="Unassembled WGS sequence"/>
</dbReference>
<evidence type="ECO:0000256" key="3">
    <source>
        <dbReference type="ARBA" id="ARBA00007985"/>
    </source>
</evidence>
<feature type="domain" description="DAHP synthetase I/KDSA" evidence="9">
    <location>
        <begin position="38"/>
        <end position="328"/>
    </location>
</feature>
<dbReference type="InterPro" id="IPR006219">
    <property type="entry name" value="DAHP_synth_1"/>
</dbReference>
<dbReference type="NCBIfam" id="TIGR00034">
    <property type="entry name" value="aroFGH"/>
    <property type="match status" value="1"/>
</dbReference>
<name>A0A2N7BT14_9VIBR</name>
<gene>
    <name evidence="10" type="ORF">BCV30_09830</name>
</gene>
<keyword evidence="4 8" id="KW-0028">Amino-acid biosynthesis</keyword>
<dbReference type="GO" id="GO:0008652">
    <property type="term" value="P:amino acid biosynthetic process"/>
    <property type="evidence" value="ECO:0007669"/>
    <property type="project" value="UniProtKB-KW"/>
</dbReference>
<dbReference type="SUPFAM" id="SSF51569">
    <property type="entry name" value="Aldolase"/>
    <property type="match status" value="1"/>
</dbReference>
<dbReference type="EC" id="2.5.1.54" evidence="8"/>
<dbReference type="EMBL" id="MCSI01000124">
    <property type="protein sequence ID" value="PME62907.1"/>
    <property type="molecule type" value="Genomic_DNA"/>
</dbReference>
<dbReference type="InterPro" id="IPR013785">
    <property type="entry name" value="Aldolase_TIM"/>
</dbReference>
<comment type="similarity">
    <text evidence="3 8">Belongs to the class-I DAHP synthase family.</text>
</comment>
<comment type="pathway">
    <text evidence="2 8">Metabolic intermediate biosynthesis; chorismate biosynthesis; chorismate from D-erythrose 4-phosphate and phosphoenolpyruvate: step 1/7.</text>
</comment>
<evidence type="ECO:0000313" key="10">
    <source>
        <dbReference type="EMBL" id="PME62907.1"/>
    </source>
</evidence>
<dbReference type="AlphaFoldDB" id="A0A2N7BT14"/>
<dbReference type="InterPro" id="IPR006218">
    <property type="entry name" value="DAHP1/KDSA"/>
</dbReference>
<evidence type="ECO:0000256" key="2">
    <source>
        <dbReference type="ARBA" id="ARBA00004688"/>
    </source>
</evidence>
<proteinExistence type="inferred from homology"/>
<keyword evidence="6 8" id="KW-0057">Aromatic amino acid biosynthesis</keyword>
<dbReference type="UniPathway" id="UPA00053">
    <property type="reaction ID" value="UER00084"/>
</dbReference>
<dbReference type="GO" id="GO:0009423">
    <property type="term" value="P:chorismate biosynthetic process"/>
    <property type="evidence" value="ECO:0007669"/>
    <property type="project" value="UniProtKB-UniPathway"/>
</dbReference>
<evidence type="ECO:0000256" key="6">
    <source>
        <dbReference type="ARBA" id="ARBA00023141"/>
    </source>
</evidence>
<dbReference type="NCBIfam" id="NF009395">
    <property type="entry name" value="PRK12755.1"/>
    <property type="match status" value="1"/>
</dbReference>
<dbReference type="NCBIfam" id="NF009396">
    <property type="entry name" value="PRK12756.1"/>
    <property type="match status" value="1"/>
</dbReference>
<comment type="catalytic activity">
    <reaction evidence="7 8">
        <text>D-erythrose 4-phosphate + phosphoenolpyruvate + H2O = 7-phospho-2-dehydro-3-deoxy-D-arabino-heptonate + phosphate</text>
        <dbReference type="Rhea" id="RHEA:14717"/>
        <dbReference type="ChEBI" id="CHEBI:15377"/>
        <dbReference type="ChEBI" id="CHEBI:16897"/>
        <dbReference type="ChEBI" id="CHEBI:43474"/>
        <dbReference type="ChEBI" id="CHEBI:58394"/>
        <dbReference type="ChEBI" id="CHEBI:58702"/>
        <dbReference type="EC" id="2.5.1.54"/>
    </reaction>
</comment>